<protein>
    <submittedName>
        <fullName evidence="1">Response regulator</fullName>
    </submittedName>
</protein>
<dbReference type="STRING" id="1610493.RPIT_03730"/>
<reference evidence="1 2" key="1">
    <citation type="journal article" date="2016" name="Int. J. Syst. Evol. Microbiol.">
        <title>Tessaracoccus flavus sp. nov., isolated from the drainage system of a lindane-producing factory.</title>
        <authorList>
            <person name="Kumari R."/>
            <person name="Singh P."/>
            <person name="Schumann P."/>
            <person name="Lal R."/>
        </authorList>
    </citation>
    <scope>NUCLEOTIDE SEQUENCE [LARGE SCALE GENOMIC DNA]</scope>
    <source>
        <strain evidence="1 2">RP1T</strain>
    </source>
</reference>
<gene>
    <name evidence="1" type="ORF">RPIT_03730</name>
</gene>
<dbReference type="SUPFAM" id="SSF52172">
    <property type="entry name" value="CheY-like"/>
    <property type="match status" value="1"/>
</dbReference>
<name>A0A1Q2CD32_9ACTN</name>
<dbReference type="KEGG" id="tfl:RPIT_03730"/>
<evidence type="ECO:0000313" key="1">
    <source>
        <dbReference type="EMBL" id="AQP44033.1"/>
    </source>
</evidence>
<evidence type="ECO:0000313" key="2">
    <source>
        <dbReference type="Proteomes" id="UP000188324"/>
    </source>
</evidence>
<dbReference type="Proteomes" id="UP000188324">
    <property type="component" value="Chromosome"/>
</dbReference>
<dbReference type="Gene3D" id="3.40.50.2300">
    <property type="match status" value="1"/>
</dbReference>
<sequence>MTNMSEAPAKVLVFSDDRNVREQIRLTLGRKVASDLPDIEVFEVATQGALLRALDTDLGYALMIFDGNAQPSGGFGLAHQVKEEYADSPPIMLLISREADAWLATWARAEAVAPFPIDPVTMPQQAANLIRARLAQVA</sequence>
<keyword evidence="2" id="KW-1185">Reference proteome</keyword>
<accession>A0A1Q2CD32</accession>
<organism evidence="1 2">
    <name type="scientific">Tessaracoccus flavus</name>
    <dbReference type="NCBI Taxonomy" id="1610493"/>
    <lineage>
        <taxon>Bacteria</taxon>
        <taxon>Bacillati</taxon>
        <taxon>Actinomycetota</taxon>
        <taxon>Actinomycetes</taxon>
        <taxon>Propionibacteriales</taxon>
        <taxon>Propionibacteriaceae</taxon>
        <taxon>Tessaracoccus</taxon>
    </lineage>
</organism>
<dbReference type="EMBL" id="CP019605">
    <property type="protein sequence ID" value="AQP44033.1"/>
    <property type="molecule type" value="Genomic_DNA"/>
</dbReference>
<proteinExistence type="predicted"/>
<dbReference type="InterPro" id="IPR011006">
    <property type="entry name" value="CheY-like_superfamily"/>
</dbReference>
<dbReference type="AlphaFoldDB" id="A0A1Q2CD32"/>